<dbReference type="GO" id="GO:0000155">
    <property type="term" value="F:phosphorelay sensor kinase activity"/>
    <property type="evidence" value="ECO:0007669"/>
    <property type="project" value="InterPro"/>
</dbReference>
<dbReference type="Gene3D" id="3.30.450.40">
    <property type="match status" value="1"/>
</dbReference>
<gene>
    <name evidence="16" type="ORF">EHS13_32220</name>
</gene>
<evidence type="ECO:0000313" key="17">
    <source>
        <dbReference type="Proteomes" id="UP000426246"/>
    </source>
</evidence>
<dbReference type="SMART" id="SM00387">
    <property type="entry name" value="HATPase_c"/>
    <property type="match status" value="1"/>
</dbReference>
<dbReference type="InterPro" id="IPR004358">
    <property type="entry name" value="Sig_transdc_His_kin-like_C"/>
</dbReference>
<dbReference type="InterPro" id="IPR036097">
    <property type="entry name" value="HisK_dim/P_sf"/>
</dbReference>
<dbReference type="Pfam" id="PF13185">
    <property type="entry name" value="GAF_2"/>
    <property type="match status" value="1"/>
</dbReference>
<dbReference type="InterPro" id="IPR005467">
    <property type="entry name" value="His_kinase_dom"/>
</dbReference>
<dbReference type="InterPro" id="IPR003018">
    <property type="entry name" value="GAF"/>
</dbReference>
<feature type="transmembrane region" description="Helical" evidence="13">
    <location>
        <begin position="310"/>
        <end position="334"/>
    </location>
</feature>
<dbReference type="Pfam" id="PF08376">
    <property type="entry name" value="NIT"/>
    <property type="match status" value="1"/>
</dbReference>
<dbReference type="SMART" id="SM00448">
    <property type="entry name" value="REC"/>
    <property type="match status" value="3"/>
</dbReference>
<feature type="modified residue" description="4-aspartylphosphate" evidence="11">
    <location>
        <position position="1085"/>
    </location>
</feature>
<dbReference type="PANTHER" id="PTHR45339:SF1">
    <property type="entry name" value="HYBRID SIGNAL TRANSDUCTION HISTIDINE KINASE J"/>
    <property type="match status" value="1"/>
</dbReference>
<protein>
    <recommendedName>
        <fullName evidence="10">Circadian input-output histidine kinase CikA</fullName>
        <ecNumber evidence="3">2.7.13.3</ecNumber>
    </recommendedName>
</protein>
<sequence>MRWLKNLRINSKLMIMVLIPMLGLLYFSVVEVVAKLSNLSEMNRSEGMTKLAVNTNDVIHELQKEKGLVAGYYGKKTVSIQNNMLEQRKETSLSIDILKEHLKGFSKNYFGETFANNLVESMGNLDKLKMEQTFIDENSSDEKSVIAYYTDTIEKFFGLMENVKLLDTDTEISNKLSAYINFSRSKSAVSKERALLNNVFSRNLITPTDVYEEGLLVNEHELYFNVYTSFATPEALRLFKSIVKGEAVNEVDRMRQLVLSAEAGKNLDIDPGYWFNNSTVIIDSYKQVEDQYSTEFISLIEQQKSSALRWLIFVILLNLLIFTFSIILLVQILASFKKTTDEGERQYWLKTEFARLTELSLGVTDLQQLVKMLISEISELIEVGQGVFYVKEFGKNSEHVGDFILLGSYAYVERKNLSNRFRLGEGLIGQCALEKKPILLTQVPNDYIQISSGLGERKPLAILVLPILFEEEVVAVIELASFKAFTAIQQNLLELLSTPLGVVINSAASRQRTEESLMEAELLAEKALLLAKEAQTQQEELRVSNEELTEQTYMLKKSEEKLKISSEELQALNEEMAEKTKHLETQKVDILEQNQQILLSRNDLEVKAKELEMASKYKSEFLANMSHELRTPLNSLLILAKLLASNAEGNLSADQIESAEVIHSGGLELLTLINDILDLSKVEAGKLSILPEEVKLDTIINNLQNKFNSLAQDKGVHFELHRDEDTPEVIITDGQRTEQIMKNFLSNAFKFTSEGTVSLRISIPAKDVRLSNKALKQGRTIALIVTDTGIGIPMSKQKAIFEAFQQADGSISRKYGGTGLGLTISRELAKLLGGEIHLLSREGEGSTFTLFLPIDLETTTSERKQKNEAIQTIGIESYKEQEYVEENEDIVLKPIKAFIEDDREEIELKKIKKFILIVEDDKNFAKVLMELTRKKGFKSIVAGDGFSGMQLAKRYIPSAILLDLGLPDINGLKMLDLLKYADETRHIPVHIISGKDGSQDSLYKGAIGFLSKPVTSEDIDTVFSKIENILDDHIKQVLVIEDDAHNQKAIYELLKDKNIEIHIVNTGKEGLDRIKQQDYDCVILDLKLSDMTGFELLTQLIDAKVLKIPPIVINTGKELTEVEYSELNRFTESIVIKGVNSPGRLLDEVSLFLHSVQKAASSDQRQLMRMLSDSEETLNGRKILIVDDDLRNIFALSKILQLHGVEVVMADNGKLALEKLEEEAGIELVVMDIMMPIMDGYEAMRLIRENHRFSNLPIIALTAKAMTGDREKCIEAGANDYMTKPINSDNLLSLIRVWLFK</sequence>
<dbReference type="SUPFAM" id="SSF55874">
    <property type="entry name" value="ATPase domain of HSP90 chaperone/DNA topoisomerase II/histidine kinase"/>
    <property type="match status" value="1"/>
</dbReference>
<organism evidence="16 17">
    <name type="scientific">Paenibacillus psychroresistens</name>
    <dbReference type="NCBI Taxonomy" id="1778678"/>
    <lineage>
        <taxon>Bacteria</taxon>
        <taxon>Bacillati</taxon>
        <taxon>Bacillota</taxon>
        <taxon>Bacilli</taxon>
        <taxon>Bacillales</taxon>
        <taxon>Paenibacillaceae</taxon>
        <taxon>Paenibacillus</taxon>
    </lineage>
</organism>
<dbReference type="EMBL" id="CP034235">
    <property type="protein sequence ID" value="QGQ99215.1"/>
    <property type="molecule type" value="Genomic_DNA"/>
</dbReference>
<dbReference type="OrthoDB" id="9790669at2"/>
<keyword evidence="13" id="KW-1133">Transmembrane helix</keyword>
<dbReference type="Gene3D" id="3.30.565.10">
    <property type="entry name" value="Histidine kinase-like ATPase, C-terminal domain"/>
    <property type="match status" value="1"/>
</dbReference>
<evidence type="ECO:0000256" key="6">
    <source>
        <dbReference type="ARBA" id="ARBA00022741"/>
    </source>
</evidence>
<evidence type="ECO:0000256" key="5">
    <source>
        <dbReference type="ARBA" id="ARBA00022679"/>
    </source>
</evidence>
<comment type="catalytic activity">
    <reaction evidence="1">
        <text>ATP + protein L-histidine = ADP + protein N-phospho-L-histidine.</text>
        <dbReference type="EC" id="2.7.13.3"/>
    </reaction>
</comment>
<reference evidence="17" key="1">
    <citation type="submission" date="2018-11" db="EMBL/GenBank/DDBJ databases">
        <title>Complete genome sequence of Paenibacillus sp. ML311-T8.</title>
        <authorList>
            <person name="Nam Y.-D."/>
            <person name="Kang J."/>
            <person name="Chung W.-H."/>
            <person name="Park Y.S."/>
        </authorList>
    </citation>
    <scope>NUCLEOTIDE SEQUENCE [LARGE SCALE GENOMIC DNA]</scope>
    <source>
        <strain evidence="17">ML311-T8</strain>
    </source>
</reference>
<dbReference type="InterPro" id="IPR001789">
    <property type="entry name" value="Sig_transdc_resp-reg_receiver"/>
</dbReference>
<evidence type="ECO:0000256" key="1">
    <source>
        <dbReference type="ARBA" id="ARBA00000085"/>
    </source>
</evidence>
<dbReference type="InterPro" id="IPR003594">
    <property type="entry name" value="HATPase_dom"/>
</dbReference>
<dbReference type="PANTHER" id="PTHR45339">
    <property type="entry name" value="HYBRID SIGNAL TRANSDUCTION HISTIDINE KINASE J"/>
    <property type="match status" value="1"/>
</dbReference>
<evidence type="ECO:0000256" key="9">
    <source>
        <dbReference type="ARBA" id="ARBA00023012"/>
    </source>
</evidence>
<name>A0A6B8RUD3_9BACL</name>
<dbReference type="Pfam" id="PF00072">
    <property type="entry name" value="Response_reg"/>
    <property type="match status" value="3"/>
</dbReference>
<keyword evidence="6" id="KW-0547">Nucleotide-binding</keyword>
<keyword evidence="13" id="KW-0812">Transmembrane</keyword>
<dbReference type="KEGG" id="ppsc:EHS13_32220"/>
<dbReference type="SMART" id="SM00388">
    <property type="entry name" value="HisKA"/>
    <property type="match status" value="1"/>
</dbReference>
<evidence type="ECO:0000256" key="10">
    <source>
        <dbReference type="ARBA" id="ARBA00074306"/>
    </source>
</evidence>
<dbReference type="EC" id="2.7.13.3" evidence="3"/>
<evidence type="ECO:0000256" key="4">
    <source>
        <dbReference type="ARBA" id="ARBA00022553"/>
    </source>
</evidence>
<keyword evidence="9" id="KW-0902">Two-component regulatory system</keyword>
<evidence type="ECO:0000256" key="11">
    <source>
        <dbReference type="PROSITE-ProRule" id="PRU00169"/>
    </source>
</evidence>
<dbReference type="Pfam" id="PF00512">
    <property type="entry name" value="HisKA"/>
    <property type="match status" value="1"/>
</dbReference>
<evidence type="ECO:0000256" key="12">
    <source>
        <dbReference type="SAM" id="Coils"/>
    </source>
</evidence>
<dbReference type="PROSITE" id="PS50109">
    <property type="entry name" value="HIS_KIN"/>
    <property type="match status" value="1"/>
</dbReference>
<keyword evidence="12" id="KW-0175">Coiled coil</keyword>
<dbReference type="InterPro" id="IPR029016">
    <property type="entry name" value="GAF-like_dom_sf"/>
</dbReference>
<feature type="modified residue" description="4-aspartylphosphate" evidence="11">
    <location>
        <position position="963"/>
    </location>
</feature>
<evidence type="ECO:0000256" key="13">
    <source>
        <dbReference type="SAM" id="Phobius"/>
    </source>
</evidence>
<dbReference type="FunFam" id="3.30.565.10:FF:000010">
    <property type="entry name" value="Sensor histidine kinase RcsC"/>
    <property type="match status" value="1"/>
</dbReference>
<keyword evidence="5" id="KW-0808">Transferase</keyword>
<keyword evidence="17" id="KW-1185">Reference proteome</keyword>
<dbReference type="Gene3D" id="3.40.50.2300">
    <property type="match status" value="3"/>
</dbReference>
<evidence type="ECO:0000313" key="16">
    <source>
        <dbReference type="EMBL" id="QGQ99215.1"/>
    </source>
</evidence>
<dbReference type="PROSITE" id="PS50110">
    <property type="entry name" value="RESPONSE_REGULATORY"/>
    <property type="match status" value="3"/>
</dbReference>
<dbReference type="CDD" id="cd16922">
    <property type="entry name" value="HATPase_EvgS-ArcB-TorS-like"/>
    <property type="match status" value="1"/>
</dbReference>
<proteinExistence type="inferred from homology"/>
<dbReference type="SMART" id="SM00065">
    <property type="entry name" value="GAF"/>
    <property type="match status" value="1"/>
</dbReference>
<dbReference type="GO" id="GO:0005524">
    <property type="term" value="F:ATP binding"/>
    <property type="evidence" value="ECO:0007669"/>
    <property type="project" value="UniProtKB-KW"/>
</dbReference>
<dbReference type="PRINTS" id="PR00344">
    <property type="entry name" value="BCTRLSENSOR"/>
</dbReference>
<dbReference type="Proteomes" id="UP000426246">
    <property type="component" value="Chromosome"/>
</dbReference>
<feature type="coiled-coil region" evidence="12">
    <location>
        <begin position="517"/>
        <end position="589"/>
    </location>
</feature>
<evidence type="ECO:0000256" key="3">
    <source>
        <dbReference type="ARBA" id="ARBA00012438"/>
    </source>
</evidence>
<dbReference type="InterPro" id="IPR036890">
    <property type="entry name" value="HATPase_C_sf"/>
</dbReference>
<evidence type="ECO:0000256" key="2">
    <source>
        <dbReference type="ARBA" id="ARBA00006402"/>
    </source>
</evidence>
<feature type="domain" description="Response regulatory" evidence="15">
    <location>
        <begin position="914"/>
        <end position="1027"/>
    </location>
</feature>
<dbReference type="Gene3D" id="1.10.287.130">
    <property type="match status" value="1"/>
</dbReference>
<keyword evidence="8" id="KW-0067">ATP-binding</keyword>
<feature type="domain" description="Response regulatory" evidence="15">
    <location>
        <begin position="1182"/>
        <end position="1299"/>
    </location>
</feature>
<dbReference type="InterPro" id="IPR003661">
    <property type="entry name" value="HisK_dim/P_dom"/>
</dbReference>
<dbReference type="InterPro" id="IPR011006">
    <property type="entry name" value="CheY-like_superfamily"/>
</dbReference>
<evidence type="ECO:0000256" key="7">
    <source>
        <dbReference type="ARBA" id="ARBA00022777"/>
    </source>
</evidence>
<feature type="transmembrane region" description="Helical" evidence="13">
    <location>
        <begin position="13"/>
        <end position="34"/>
    </location>
</feature>
<feature type="domain" description="Histidine kinase" evidence="14">
    <location>
        <begin position="624"/>
        <end position="856"/>
    </location>
</feature>
<dbReference type="InterPro" id="IPR013587">
    <property type="entry name" value="Nitrate/nitrite_sensing"/>
</dbReference>
<dbReference type="CDD" id="cd17546">
    <property type="entry name" value="REC_hyHK_CKI1_RcsC-like"/>
    <property type="match status" value="1"/>
</dbReference>
<evidence type="ECO:0000256" key="8">
    <source>
        <dbReference type="ARBA" id="ARBA00022840"/>
    </source>
</evidence>
<keyword evidence="13" id="KW-0472">Membrane</keyword>
<keyword evidence="4 11" id="KW-0597">Phosphoprotein</keyword>
<dbReference type="SUPFAM" id="SSF47384">
    <property type="entry name" value="Homodimeric domain of signal transducing histidine kinase"/>
    <property type="match status" value="1"/>
</dbReference>
<dbReference type="CDD" id="cd00082">
    <property type="entry name" value="HisKA"/>
    <property type="match status" value="1"/>
</dbReference>
<feature type="domain" description="Response regulatory" evidence="15">
    <location>
        <begin position="1036"/>
        <end position="1152"/>
    </location>
</feature>
<dbReference type="SUPFAM" id="SSF55781">
    <property type="entry name" value="GAF domain-like"/>
    <property type="match status" value="1"/>
</dbReference>
<evidence type="ECO:0000259" key="14">
    <source>
        <dbReference type="PROSITE" id="PS50109"/>
    </source>
</evidence>
<keyword evidence="7" id="KW-0418">Kinase</keyword>
<dbReference type="RefSeq" id="WP_155704324.1">
    <property type="nucleotide sequence ID" value="NZ_CP034235.1"/>
</dbReference>
<accession>A0A6B8RUD3</accession>
<dbReference type="SUPFAM" id="SSF52172">
    <property type="entry name" value="CheY-like"/>
    <property type="match status" value="3"/>
</dbReference>
<comment type="similarity">
    <text evidence="2">In the N-terminal section; belongs to the phytochrome family.</text>
</comment>
<feature type="modified residue" description="4-aspartylphosphate" evidence="11">
    <location>
        <position position="1232"/>
    </location>
</feature>
<evidence type="ECO:0000259" key="15">
    <source>
        <dbReference type="PROSITE" id="PS50110"/>
    </source>
</evidence>
<dbReference type="Pfam" id="PF02518">
    <property type="entry name" value="HATPase_c"/>
    <property type="match status" value="1"/>
</dbReference>